<evidence type="ECO:0000313" key="2">
    <source>
        <dbReference type="EMBL" id="PIK56680.1"/>
    </source>
</evidence>
<feature type="compositionally biased region" description="Low complexity" evidence="1">
    <location>
        <begin position="217"/>
        <end position="234"/>
    </location>
</feature>
<evidence type="ECO:0000313" key="3">
    <source>
        <dbReference type="Proteomes" id="UP000230750"/>
    </source>
</evidence>
<feature type="compositionally biased region" description="Acidic residues" evidence="1">
    <location>
        <begin position="90"/>
        <end position="144"/>
    </location>
</feature>
<organism evidence="2 3">
    <name type="scientific">Stichopus japonicus</name>
    <name type="common">Sea cucumber</name>
    <dbReference type="NCBI Taxonomy" id="307972"/>
    <lineage>
        <taxon>Eukaryota</taxon>
        <taxon>Metazoa</taxon>
        <taxon>Echinodermata</taxon>
        <taxon>Eleutherozoa</taxon>
        <taxon>Echinozoa</taxon>
        <taxon>Holothuroidea</taxon>
        <taxon>Aspidochirotacea</taxon>
        <taxon>Aspidochirotida</taxon>
        <taxon>Stichopodidae</taxon>
        <taxon>Apostichopus</taxon>
    </lineage>
</organism>
<feature type="compositionally biased region" description="Acidic residues" evidence="1">
    <location>
        <begin position="153"/>
        <end position="162"/>
    </location>
</feature>
<dbReference type="Proteomes" id="UP000230750">
    <property type="component" value="Unassembled WGS sequence"/>
</dbReference>
<reference evidence="2 3" key="1">
    <citation type="journal article" date="2017" name="PLoS Biol.">
        <title>The sea cucumber genome provides insights into morphological evolution and visceral regeneration.</title>
        <authorList>
            <person name="Zhang X."/>
            <person name="Sun L."/>
            <person name="Yuan J."/>
            <person name="Sun Y."/>
            <person name="Gao Y."/>
            <person name="Zhang L."/>
            <person name="Li S."/>
            <person name="Dai H."/>
            <person name="Hamel J.F."/>
            <person name="Liu C."/>
            <person name="Yu Y."/>
            <person name="Liu S."/>
            <person name="Lin W."/>
            <person name="Guo K."/>
            <person name="Jin S."/>
            <person name="Xu P."/>
            <person name="Storey K.B."/>
            <person name="Huan P."/>
            <person name="Zhang T."/>
            <person name="Zhou Y."/>
            <person name="Zhang J."/>
            <person name="Lin C."/>
            <person name="Li X."/>
            <person name="Xing L."/>
            <person name="Huo D."/>
            <person name="Sun M."/>
            <person name="Wang L."/>
            <person name="Mercier A."/>
            <person name="Li F."/>
            <person name="Yang H."/>
            <person name="Xiang J."/>
        </authorList>
    </citation>
    <scope>NUCLEOTIDE SEQUENCE [LARGE SCALE GENOMIC DNA]</scope>
    <source>
        <strain evidence="2">Shaxun</strain>
        <tissue evidence="2">Muscle</tissue>
    </source>
</reference>
<dbReference type="AlphaFoldDB" id="A0A2G8L955"/>
<feature type="region of interest" description="Disordered" evidence="1">
    <location>
        <begin position="192"/>
        <end position="244"/>
    </location>
</feature>
<protein>
    <submittedName>
        <fullName evidence="2">Uncharacterized protein</fullName>
    </submittedName>
</protein>
<evidence type="ECO:0000256" key="1">
    <source>
        <dbReference type="SAM" id="MobiDB-lite"/>
    </source>
</evidence>
<name>A0A2G8L955_STIJA</name>
<feature type="region of interest" description="Disordered" evidence="1">
    <location>
        <begin position="26"/>
        <end position="162"/>
    </location>
</feature>
<accession>A0A2G8L955</accession>
<feature type="compositionally biased region" description="Acidic residues" evidence="1">
    <location>
        <begin position="34"/>
        <end position="63"/>
    </location>
</feature>
<comment type="caution">
    <text evidence="2">The sequence shown here is derived from an EMBL/GenBank/DDBJ whole genome shotgun (WGS) entry which is preliminary data.</text>
</comment>
<keyword evidence="3" id="KW-1185">Reference proteome</keyword>
<proteinExistence type="predicted"/>
<dbReference type="EMBL" id="MRZV01000167">
    <property type="protein sequence ID" value="PIK56680.1"/>
    <property type="molecule type" value="Genomic_DNA"/>
</dbReference>
<gene>
    <name evidence="2" type="ORF">BSL78_06402</name>
</gene>
<sequence length="244" mass="27168">MSAPAAKKRSSTLDEDYLLLEDAVPVKKSRSDVDEQFEDEELDEDALLGLSDNDEPYEGDGGTELDVTLASNEPELDDDGGYSVYPEDKGLEDDSYEVSQEFDEEPGEEFTAEEGTAEEYPDEVYIEETTEEYPEEESYQEVEADDHKTGGADEYEEETSEDVAVETIDESSFFDVLDIDITDDSLIKELEEEEDFAQTSSSGGTFVKPAEPPPIFSTPKTTPKTTPQKLTAPKNTCTSERHNK</sequence>